<dbReference type="AlphaFoldDB" id="A0A6C0C0A5"/>
<proteinExistence type="predicted"/>
<reference evidence="2" key="1">
    <citation type="journal article" date="2020" name="Nature">
        <title>Giant virus diversity and host interactions through global metagenomics.</title>
        <authorList>
            <person name="Schulz F."/>
            <person name="Roux S."/>
            <person name="Paez-Espino D."/>
            <person name="Jungbluth S."/>
            <person name="Walsh D.A."/>
            <person name="Denef V.J."/>
            <person name="McMahon K.D."/>
            <person name="Konstantinidis K.T."/>
            <person name="Eloe-Fadrosh E.A."/>
            <person name="Kyrpides N.C."/>
            <person name="Woyke T."/>
        </authorList>
    </citation>
    <scope>NUCLEOTIDE SEQUENCE</scope>
    <source>
        <strain evidence="2">GVMAG-M-3300020169-51</strain>
    </source>
</reference>
<feature type="transmembrane region" description="Helical" evidence="1">
    <location>
        <begin position="74"/>
        <end position="92"/>
    </location>
</feature>
<feature type="transmembrane region" description="Helical" evidence="1">
    <location>
        <begin position="127"/>
        <end position="144"/>
    </location>
</feature>
<keyword evidence="1" id="KW-0812">Transmembrane</keyword>
<keyword evidence="1" id="KW-1133">Transmembrane helix</keyword>
<dbReference type="Gene3D" id="1.10.3730.20">
    <property type="match status" value="1"/>
</dbReference>
<dbReference type="SUPFAM" id="SSF103481">
    <property type="entry name" value="Multidrug resistance efflux transporter EmrE"/>
    <property type="match status" value="1"/>
</dbReference>
<name>A0A6C0C0A5_9ZZZZ</name>
<evidence type="ECO:0000313" key="2">
    <source>
        <dbReference type="EMBL" id="QHS97194.1"/>
    </source>
</evidence>
<keyword evidence="1" id="KW-0472">Membrane</keyword>
<feature type="transmembrane region" description="Helical" evidence="1">
    <location>
        <begin position="99"/>
        <end position="121"/>
    </location>
</feature>
<feature type="transmembrane region" description="Helical" evidence="1">
    <location>
        <begin position="35"/>
        <end position="54"/>
    </location>
</feature>
<sequence>MNHANLFIIFIVAIITIFNSIFLQKRIDLNNNYAVLMIESIMITIVIIFTTFFLDGYKKVTKDIIDISPRIWKMNLFLAFTVPIILFSKYFLMQKLDFSIFRILLLSMRVILFLIAGLIVFEEKMTLKKLLGAIIIIFGIILTAF</sequence>
<feature type="transmembrane region" description="Helical" evidence="1">
    <location>
        <begin position="6"/>
        <end position="23"/>
    </location>
</feature>
<evidence type="ECO:0000256" key="1">
    <source>
        <dbReference type="SAM" id="Phobius"/>
    </source>
</evidence>
<dbReference type="EMBL" id="MN739291">
    <property type="protein sequence ID" value="QHS97194.1"/>
    <property type="molecule type" value="Genomic_DNA"/>
</dbReference>
<organism evidence="2">
    <name type="scientific">viral metagenome</name>
    <dbReference type="NCBI Taxonomy" id="1070528"/>
    <lineage>
        <taxon>unclassified sequences</taxon>
        <taxon>metagenomes</taxon>
        <taxon>organismal metagenomes</taxon>
    </lineage>
</organism>
<protein>
    <submittedName>
        <fullName evidence="2">Uncharacterized protein</fullName>
    </submittedName>
</protein>
<accession>A0A6C0C0A5</accession>
<dbReference type="InterPro" id="IPR037185">
    <property type="entry name" value="EmrE-like"/>
</dbReference>